<keyword evidence="1" id="KW-0732">Signal</keyword>
<organism evidence="2 3">
    <name type="scientific">Curvularia kusanoi</name>
    <name type="common">Cochliobolus kusanoi</name>
    <dbReference type="NCBI Taxonomy" id="90978"/>
    <lineage>
        <taxon>Eukaryota</taxon>
        <taxon>Fungi</taxon>
        <taxon>Dikarya</taxon>
        <taxon>Ascomycota</taxon>
        <taxon>Pezizomycotina</taxon>
        <taxon>Dothideomycetes</taxon>
        <taxon>Pleosporomycetidae</taxon>
        <taxon>Pleosporales</taxon>
        <taxon>Pleosporineae</taxon>
        <taxon>Pleosporaceae</taxon>
        <taxon>Curvularia</taxon>
    </lineage>
</organism>
<dbReference type="OrthoDB" id="3781088at2759"/>
<accession>A0A9P4W1G3</accession>
<evidence type="ECO:0000313" key="2">
    <source>
        <dbReference type="EMBL" id="KAF2992908.1"/>
    </source>
</evidence>
<name>A0A9P4W1G3_CURKU</name>
<dbReference type="AlphaFoldDB" id="A0A9P4W1G3"/>
<feature type="signal peptide" evidence="1">
    <location>
        <begin position="1"/>
        <end position="21"/>
    </location>
</feature>
<gene>
    <name evidence="2" type="ORF">E8E13_000141</name>
</gene>
<proteinExistence type="predicted"/>
<comment type="caution">
    <text evidence="2">The sequence shown here is derived from an EMBL/GenBank/DDBJ whole genome shotgun (WGS) entry which is preliminary data.</text>
</comment>
<keyword evidence="3" id="KW-1185">Reference proteome</keyword>
<evidence type="ECO:0000256" key="1">
    <source>
        <dbReference type="SAM" id="SignalP"/>
    </source>
</evidence>
<evidence type="ECO:0000313" key="3">
    <source>
        <dbReference type="Proteomes" id="UP000801428"/>
    </source>
</evidence>
<sequence>MFFKTLLATTTVVFFAAQVSAMPSAIMGNEVEVVSDNVGARAALIAPDAINACNCPNNCRHKLGSSCKFYREGNVISARR</sequence>
<reference evidence="2" key="1">
    <citation type="submission" date="2019-04" db="EMBL/GenBank/DDBJ databases">
        <title>Sequencing of skin fungus with MAO and IRED activity.</title>
        <authorList>
            <person name="Marsaioli A.J."/>
            <person name="Bonatto J.M.C."/>
            <person name="Reis Junior O."/>
        </authorList>
    </citation>
    <scope>NUCLEOTIDE SEQUENCE</scope>
    <source>
        <strain evidence="2">30M1</strain>
    </source>
</reference>
<dbReference type="Proteomes" id="UP000801428">
    <property type="component" value="Unassembled WGS sequence"/>
</dbReference>
<dbReference type="EMBL" id="SWKU01000069">
    <property type="protein sequence ID" value="KAF2992908.1"/>
    <property type="molecule type" value="Genomic_DNA"/>
</dbReference>
<feature type="chain" id="PRO_5040436960" evidence="1">
    <location>
        <begin position="22"/>
        <end position="80"/>
    </location>
</feature>
<protein>
    <submittedName>
        <fullName evidence="2">Uncharacterized protein</fullName>
    </submittedName>
</protein>